<proteinExistence type="predicted"/>
<accession>A0A7C9MTT2</accession>
<sequence length="65" mass="6973">MDNLAKELAKEARRLGLAELAADPIDPTSALAFANYVLEELAARGLLPQQNCAPGCWAQPRSQGH</sequence>
<gene>
    <name evidence="1" type="ORF">GO986_21140</name>
</gene>
<keyword evidence="2" id="KW-1185">Reference proteome</keyword>
<evidence type="ECO:0000313" key="2">
    <source>
        <dbReference type="Proteomes" id="UP000483286"/>
    </source>
</evidence>
<comment type="caution">
    <text evidence="1">The sequence shown here is derived from an EMBL/GenBank/DDBJ whole genome shotgun (WGS) entry which is preliminary data.</text>
</comment>
<dbReference type="Proteomes" id="UP000483286">
    <property type="component" value="Unassembled WGS sequence"/>
</dbReference>
<dbReference type="EMBL" id="WQLB01000049">
    <property type="protein sequence ID" value="MVN89244.1"/>
    <property type="molecule type" value="Genomic_DNA"/>
</dbReference>
<reference evidence="1 2" key="1">
    <citation type="submission" date="2019-12" db="EMBL/GenBank/DDBJ databases">
        <title>Deinococcus sp. HMF7620 Genome sequencing and assembly.</title>
        <authorList>
            <person name="Kang H."/>
            <person name="Kim H."/>
            <person name="Joh K."/>
        </authorList>
    </citation>
    <scope>NUCLEOTIDE SEQUENCE [LARGE SCALE GENOMIC DNA]</scope>
    <source>
        <strain evidence="1 2">HMF7620</strain>
    </source>
</reference>
<dbReference type="RefSeq" id="WP_157461502.1">
    <property type="nucleotide sequence ID" value="NZ_WQLB01000049.1"/>
</dbReference>
<protein>
    <submittedName>
        <fullName evidence="1">Uncharacterized protein</fullName>
    </submittedName>
</protein>
<organism evidence="1 2">
    <name type="scientific">Deinococcus arboris</name>
    <dbReference type="NCBI Taxonomy" id="2682977"/>
    <lineage>
        <taxon>Bacteria</taxon>
        <taxon>Thermotogati</taxon>
        <taxon>Deinococcota</taxon>
        <taxon>Deinococci</taxon>
        <taxon>Deinococcales</taxon>
        <taxon>Deinococcaceae</taxon>
        <taxon>Deinococcus</taxon>
    </lineage>
</organism>
<name>A0A7C9MTT2_9DEIO</name>
<dbReference type="AlphaFoldDB" id="A0A7C9MTT2"/>
<evidence type="ECO:0000313" key="1">
    <source>
        <dbReference type="EMBL" id="MVN89244.1"/>
    </source>
</evidence>